<sequence>MSGPAKPTADIVNLVDVLHDLADSKAYRYAHHQIELPDAVDELQRLAERTGLTADQDLVQNVIAGPFAWVRGHLQDNAAQDCDLPEPHGENLPPDYASQLVKRFELDDPRDAWKHTGELPPTADFRNGPIGPERAGKPHSYKPADSTVDAFLNLVRLGDRERLRIWLDDHRRDAPYLLEYLRAV</sequence>
<evidence type="ECO:0000256" key="1">
    <source>
        <dbReference type="SAM" id="MobiDB-lite"/>
    </source>
</evidence>
<comment type="caution">
    <text evidence="2">The sequence shown here is derived from an EMBL/GenBank/DDBJ whole genome shotgun (WGS) entry which is preliminary data.</text>
</comment>
<dbReference type="AlphaFoldDB" id="A0AA87W326"/>
<name>A0AA87W326_9BRAD</name>
<protein>
    <submittedName>
        <fullName evidence="2">Uncharacterized protein</fullName>
    </submittedName>
</protein>
<gene>
    <name evidence="2" type="ORF">GCM10010987_26080</name>
</gene>
<dbReference type="Proteomes" id="UP000625079">
    <property type="component" value="Unassembled WGS sequence"/>
</dbReference>
<reference evidence="2" key="1">
    <citation type="journal article" date="2014" name="Int. J. Syst. Evol. Microbiol.">
        <title>Complete genome sequence of Corynebacterium casei LMG S-19264T (=DSM 44701T), isolated from a smear-ripened cheese.</title>
        <authorList>
            <consortium name="US DOE Joint Genome Institute (JGI-PGF)"/>
            <person name="Walter F."/>
            <person name="Albersmeier A."/>
            <person name="Kalinowski J."/>
            <person name="Ruckert C."/>
        </authorList>
    </citation>
    <scope>NUCLEOTIDE SEQUENCE</scope>
    <source>
        <strain evidence="2">CGMCC 1.15034</strain>
    </source>
</reference>
<proteinExistence type="predicted"/>
<dbReference type="EMBL" id="BMHC01000004">
    <property type="protein sequence ID" value="GGI23777.1"/>
    <property type="molecule type" value="Genomic_DNA"/>
</dbReference>
<feature type="region of interest" description="Disordered" evidence="1">
    <location>
        <begin position="111"/>
        <end position="142"/>
    </location>
</feature>
<evidence type="ECO:0000313" key="2">
    <source>
        <dbReference type="EMBL" id="GGI23777.1"/>
    </source>
</evidence>
<reference evidence="2" key="2">
    <citation type="submission" date="2022-12" db="EMBL/GenBank/DDBJ databases">
        <authorList>
            <person name="Sun Q."/>
            <person name="Zhou Y."/>
        </authorList>
    </citation>
    <scope>NUCLEOTIDE SEQUENCE</scope>
    <source>
        <strain evidence="2">CGMCC 1.15034</strain>
    </source>
</reference>
<organism evidence="2 3">
    <name type="scientific">Bradyrhizobium guangdongense</name>
    <dbReference type="NCBI Taxonomy" id="1325090"/>
    <lineage>
        <taxon>Bacteria</taxon>
        <taxon>Pseudomonadati</taxon>
        <taxon>Pseudomonadota</taxon>
        <taxon>Alphaproteobacteria</taxon>
        <taxon>Hyphomicrobiales</taxon>
        <taxon>Nitrobacteraceae</taxon>
        <taxon>Bradyrhizobium</taxon>
    </lineage>
</organism>
<dbReference type="RefSeq" id="WP_244659331.1">
    <property type="nucleotide sequence ID" value="NZ_BMHC01000004.1"/>
</dbReference>
<accession>A0AA87W326</accession>
<evidence type="ECO:0000313" key="3">
    <source>
        <dbReference type="Proteomes" id="UP000625079"/>
    </source>
</evidence>